<evidence type="ECO:0000256" key="4">
    <source>
        <dbReference type="ARBA" id="ARBA00022475"/>
    </source>
</evidence>
<dbReference type="PANTHER" id="PTHR30425:SF1">
    <property type="entry name" value="PHOSPHATE TRANSPORT SYSTEM PERMEASE PROTEIN PSTC"/>
    <property type="match status" value="1"/>
</dbReference>
<dbReference type="InterPro" id="IPR000515">
    <property type="entry name" value="MetI-like"/>
</dbReference>
<keyword evidence="8 9" id="KW-0472">Membrane</keyword>
<dbReference type="InterPro" id="IPR051124">
    <property type="entry name" value="Phosphate_Transport_Permease"/>
</dbReference>
<dbReference type="NCBIfam" id="TIGR02138">
    <property type="entry name" value="phosphate_pstC"/>
    <property type="match status" value="1"/>
</dbReference>
<gene>
    <name evidence="13" type="primary">pstC</name>
    <name evidence="13" type="ORF">ACFQ2V_08845</name>
</gene>
<dbReference type="PANTHER" id="PTHR30425">
    <property type="entry name" value="PHOSPHATE TRANSPORT SYSTEM PERMEASE PROTEIN PST"/>
    <property type="match status" value="1"/>
</dbReference>
<reference evidence="14" key="1">
    <citation type="journal article" date="2019" name="Int. J. Syst. Evol. Microbiol.">
        <title>The Global Catalogue of Microorganisms (GCM) 10K type strain sequencing project: providing services to taxonomists for standard genome sequencing and annotation.</title>
        <authorList>
            <consortium name="The Broad Institute Genomics Platform"/>
            <consortium name="The Broad Institute Genome Sequencing Center for Infectious Disease"/>
            <person name="Wu L."/>
            <person name="Ma J."/>
        </authorList>
    </citation>
    <scope>NUCLEOTIDE SEQUENCE [LARGE SCALE GENOMIC DNA]</scope>
    <source>
        <strain evidence="14">CCUG 57508</strain>
    </source>
</reference>
<evidence type="ECO:0000256" key="7">
    <source>
        <dbReference type="ARBA" id="ARBA00022989"/>
    </source>
</evidence>
<evidence type="ECO:0000256" key="9">
    <source>
        <dbReference type="RuleBase" id="RU363032"/>
    </source>
</evidence>
<dbReference type="RefSeq" id="WP_386052303.1">
    <property type="nucleotide sequence ID" value="NZ_JBHTKH010000004.1"/>
</dbReference>
<evidence type="ECO:0000256" key="2">
    <source>
        <dbReference type="ARBA" id="ARBA00007069"/>
    </source>
</evidence>
<dbReference type="Gene3D" id="1.10.3720.10">
    <property type="entry name" value="MetI-like"/>
    <property type="match status" value="1"/>
</dbReference>
<organism evidence="13 14">
    <name type="scientific">Terrabacter terrigena</name>
    <dbReference type="NCBI Taxonomy" id="574718"/>
    <lineage>
        <taxon>Bacteria</taxon>
        <taxon>Bacillati</taxon>
        <taxon>Actinomycetota</taxon>
        <taxon>Actinomycetes</taxon>
        <taxon>Micrococcales</taxon>
        <taxon>Intrasporangiaceae</taxon>
        <taxon>Terrabacter</taxon>
    </lineage>
</organism>
<dbReference type="InterPro" id="IPR035906">
    <property type="entry name" value="MetI-like_sf"/>
</dbReference>
<feature type="transmembrane region" description="Helical" evidence="9">
    <location>
        <begin position="304"/>
        <end position="327"/>
    </location>
</feature>
<keyword evidence="5 10" id="KW-0592">Phosphate transport</keyword>
<comment type="similarity">
    <text evidence="2 10">Belongs to the binding-protein-dependent transport system permease family. CysTW subfamily.</text>
</comment>
<keyword evidence="4 10" id="KW-1003">Cell membrane</keyword>
<dbReference type="CDD" id="cd06261">
    <property type="entry name" value="TM_PBP2"/>
    <property type="match status" value="1"/>
</dbReference>
<dbReference type="Proteomes" id="UP001597046">
    <property type="component" value="Unassembled WGS sequence"/>
</dbReference>
<keyword evidence="3 9" id="KW-0813">Transport</keyword>
<evidence type="ECO:0000313" key="14">
    <source>
        <dbReference type="Proteomes" id="UP001597046"/>
    </source>
</evidence>
<keyword evidence="6 9" id="KW-0812">Transmembrane</keyword>
<evidence type="ECO:0000256" key="6">
    <source>
        <dbReference type="ARBA" id="ARBA00022692"/>
    </source>
</evidence>
<dbReference type="PROSITE" id="PS50928">
    <property type="entry name" value="ABC_TM1"/>
    <property type="match status" value="1"/>
</dbReference>
<sequence>MSTVTGASAADELPGPDGGKPLRGDRASTGRLGDRLFGGFATGSGVLVIAIVTLIAVFLVVQAVPALTNNSENFFTSRVWAPGGEKPAFGILEFLWTTVAASTIAMLIAVPVGVAVALFLTQYAPVWMRRPAAGLVDLLAAVPSIVYGLWGLIVFFPVWKPVQQWVENTLGWFPLFGTAGITGGTIAFIGVVLAIMVLPIVTALSREVFDQTPATHKEGALALGATQWEMIRTAVLPFGKPGVISAAMLALGRALGETIAVTFLVSALPDGARWTWSLFNGGETFASKIANNASEFSNPSKTGAYIAAGLVLFVLTFVVNSIARIVIERRKAFSE</sequence>
<evidence type="ECO:0000259" key="12">
    <source>
        <dbReference type="PROSITE" id="PS50928"/>
    </source>
</evidence>
<keyword evidence="14" id="KW-1185">Reference proteome</keyword>
<feature type="transmembrane region" description="Helical" evidence="9">
    <location>
        <begin position="179"/>
        <end position="201"/>
    </location>
</feature>
<evidence type="ECO:0000256" key="8">
    <source>
        <dbReference type="ARBA" id="ARBA00023136"/>
    </source>
</evidence>
<evidence type="ECO:0000256" key="5">
    <source>
        <dbReference type="ARBA" id="ARBA00022592"/>
    </source>
</evidence>
<dbReference type="Pfam" id="PF00528">
    <property type="entry name" value="BPD_transp_1"/>
    <property type="match status" value="1"/>
</dbReference>
<feature type="region of interest" description="Disordered" evidence="11">
    <location>
        <begin position="1"/>
        <end position="25"/>
    </location>
</feature>
<keyword evidence="7 9" id="KW-1133">Transmembrane helix</keyword>
<evidence type="ECO:0000256" key="10">
    <source>
        <dbReference type="RuleBase" id="RU363054"/>
    </source>
</evidence>
<comment type="caution">
    <text evidence="13">The sequence shown here is derived from an EMBL/GenBank/DDBJ whole genome shotgun (WGS) entry which is preliminary data.</text>
</comment>
<evidence type="ECO:0000256" key="3">
    <source>
        <dbReference type="ARBA" id="ARBA00022448"/>
    </source>
</evidence>
<protein>
    <recommendedName>
        <fullName evidence="10">Phosphate transport system permease protein</fullName>
    </recommendedName>
</protein>
<name>A0ABW3MUS4_9MICO</name>
<feature type="transmembrane region" description="Helical" evidence="9">
    <location>
        <begin position="242"/>
        <end position="268"/>
    </location>
</feature>
<accession>A0ABW3MUS4</accession>
<feature type="transmembrane region" description="Helical" evidence="9">
    <location>
        <begin position="36"/>
        <end position="61"/>
    </location>
</feature>
<comment type="function">
    <text evidence="10">Part of the binding-protein-dependent transport system for phosphate; probably responsible for the translocation of the substrate across the membrane.</text>
</comment>
<proteinExistence type="inferred from homology"/>
<feature type="transmembrane region" description="Helical" evidence="9">
    <location>
        <begin position="132"/>
        <end position="159"/>
    </location>
</feature>
<evidence type="ECO:0000256" key="11">
    <source>
        <dbReference type="SAM" id="MobiDB-lite"/>
    </source>
</evidence>
<feature type="transmembrane region" description="Helical" evidence="9">
    <location>
        <begin position="94"/>
        <end position="120"/>
    </location>
</feature>
<evidence type="ECO:0000256" key="1">
    <source>
        <dbReference type="ARBA" id="ARBA00004651"/>
    </source>
</evidence>
<dbReference type="EMBL" id="JBHTKH010000004">
    <property type="protein sequence ID" value="MFD1054408.1"/>
    <property type="molecule type" value="Genomic_DNA"/>
</dbReference>
<dbReference type="InterPro" id="IPR011864">
    <property type="entry name" value="Phosphate_PstC"/>
</dbReference>
<evidence type="ECO:0000313" key="13">
    <source>
        <dbReference type="EMBL" id="MFD1054408.1"/>
    </source>
</evidence>
<feature type="domain" description="ABC transmembrane type-1" evidence="12">
    <location>
        <begin position="95"/>
        <end position="323"/>
    </location>
</feature>
<dbReference type="SUPFAM" id="SSF161098">
    <property type="entry name" value="MetI-like"/>
    <property type="match status" value="1"/>
</dbReference>
<comment type="subcellular location">
    <subcellularLocation>
        <location evidence="1 9">Cell membrane</location>
        <topology evidence="1 9">Multi-pass membrane protein</topology>
    </subcellularLocation>
</comment>